<reference evidence="1 2" key="1">
    <citation type="submission" date="2018-05" db="EMBL/GenBank/DDBJ databases">
        <title>Genome sequencing and assembly of the regulated plant pathogen Lachnellula willkommii and related sister species for the development of diagnostic species identification markers.</title>
        <authorList>
            <person name="Giroux E."/>
            <person name="Bilodeau G."/>
        </authorList>
    </citation>
    <scope>NUCLEOTIDE SEQUENCE [LARGE SCALE GENOMIC DNA]</scope>
    <source>
        <strain evidence="1 2">CBS 268.59</strain>
    </source>
</reference>
<gene>
    <name evidence="1" type="ORF">LSUE1_G001923</name>
</gene>
<accession>A0A8T9CDS7</accession>
<comment type="caution">
    <text evidence="1">The sequence shown here is derived from an EMBL/GenBank/DDBJ whole genome shotgun (WGS) entry which is preliminary data.</text>
</comment>
<sequence>MTSIDIPGPYAAQAFPAPGLRDIVRNITTHNAEGKGVFLPPSNAAFESPMANGHAINNVLYNTTGFPIDLNDDNDIKYSSTHEPGHIEPKGTLVRYIDFSPGAASPPNRALCLGYGIIIEGTLEIELDSGEKRLMKRGDISVNRATIHTWRNMSQTEPARVLYILLPIEPLKINGEIVGQDMGKLSESFAADE</sequence>
<dbReference type="EMBL" id="QGMK01000134">
    <property type="protein sequence ID" value="TVY83959.1"/>
    <property type="molecule type" value="Genomic_DNA"/>
</dbReference>
<keyword evidence="2" id="KW-1185">Reference proteome</keyword>
<organism evidence="1 2">
    <name type="scientific">Lachnellula suecica</name>
    <dbReference type="NCBI Taxonomy" id="602035"/>
    <lineage>
        <taxon>Eukaryota</taxon>
        <taxon>Fungi</taxon>
        <taxon>Dikarya</taxon>
        <taxon>Ascomycota</taxon>
        <taxon>Pezizomycotina</taxon>
        <taxon>Leotiomycetes</taxon>
        <taxon>Helotiales</taxon>
        <taxon>Lachnaceae</taxon>
        <taxon>Lachnellula</taxon>
    </lineage>
</organism>
<dbReference type="OrthoDB" id="5840532at2759"/>
<evidence type="ECO:0000313" key="1">
    <source>
        <dbReference type="EMBL" id="TVY83959.1"/>
    </source>
</evidence>
<dbReference type="CDD" id="cd02231">
    <property type="entry name" value="cupin_BLL6423-like"/>
    <property type="match status" value="1"/>
</dbReference>
<protein>
    <submittedName>
        <fullName evidence="1">Uncharacterized protein</fullName>
    </submittedName>
</protein>
<dbReference type="InterPro" id="IPR011051">
    <property type="entry name" value="RmlC_Cupin_sf"/>
</dbReference>
<dbReference type="PANTHER" id="PTHR36156:SF2">
    <property type="entry name" value="CUPIN TYPE-2 DOMAIN-CONTAINING PROTEIN"/>
    <property type="match status" value="1"/>
</dbReference>
<evidence type="ECO:0000313" key="2">
    <source>
        <dbReference type="Proteomes" id="UP000469558"/>
    </source>
</evidence>
<dbReference type="Proteomes" id="UP000469558">
    <property type="component" value="Unassembled WGS sequence"/>
</dbReference>
<dbReference type="PANTHER" id="PTHR36156">
    <property type="entry name" value="SLR2101 PROTEIN"/>
    <property type="match status" value="1"/>
</dbReference>
<dbReference type="SUPFAM" id="SSF51182">
    <property type="entry name" value="RmlC-like cupins"/>
    <property type="match status" value="1"/>
</dbReference>
<name>A0A8T9CDS7_9HELO</name>
<dbReference type="AlphaFoldDB" id="A0A8T9CDS7"/>
<dbReference type="InterPro" id="IPR014710">
    <property type="entry name" value="RmlC-like_jellyroll"/>
</dbReference>
<dbReference type="Gene3D" id="2.60.120.10">
    <property type="entry name" value="Jelly Rolls"/>
    <property type="match status" value="1"/>
</dbReference>
<dbReference type="InterPro" id="IPR047142">
    <property type="entry name" value="OryJ/VirC-like"/>
</dbReference>
<proteinExistence type="predicted"/>